<proteinExistence type="predicted"/>
<dbReference type="STRING" id="1123010.SAMN02745724_03196"/>
<protein>
    <recommendedName>
        <fullName evidence="3">DUF349 domain-containing protein</fullName>
    </recommendedName>
</protein>
<dbReference type="InterPro" id="IPR007139">
    <property type="entry name" value="DUF349"/>
</dbReference>
<dbReference type="RefSeq" id="WP_177208075.1">
    <property type="nucleotide sequence ID" value="NZ_FOLO01000027.1"/>
</dbReference>
<keyword evidence="2" id="KW-1185">Reference proteome</keyword>
<dbReference type="Proteomes" id="UP000198862">
    <property type="component" value="Unassembled WGS sequence"/>
</dbReference>
<evidence type="ECO:0008006" key="3">
    <source>
        <dbReference type="Google" id="ProtNLM"/>
    </source>
</evidence>
<dbReference type="EMBL" id="FOLO01000027">
    <property type="protein sequence ID" value="SFD01168.1"/>
    <property type="molecule type" value="Genomic_DNA"/>
</dbReference>
<organism evidence="1 2">
    <name type="scientific">Pseudoalteromonas denitrificans DSM 6059</name>
    <dbReference type="NCBI Taxonomy" id="1123010"/>
    <lineage>
        <taxon>Bacteria</taxon>
        <taxon>Pseudomonadati</taxon>
        <taxon>Pseudomonadota</taxon>
        <taxon>Gammaproteobacteria</taxon>
        <taxon>Alteromonadales</taxon>
        <taxon>Pseudoalteromonadaceae</taxon>
        <taxon>Pseudoalteromonas</taxon>
    </lineage>
</organism>
<reference evidence="1 2" key="1">
    <citation type="submission" date="2016-10" db="EMBL/GenBank/DDBJ databases">
        <authorList>
            <person name="de Groot N.N."/>
        </authorList>
    </citation>
    <scope>NUCLEOTIDE SEQUENCE [LARGE SCALE GENOMIC DNA]</scope>
    <source>
        <strain evidence="1 2">DSM 6059</strain>
    </source>
</reference>
<accession>A0A1I1P0C8</accession>
<dbReference type="AlphaFoldDB" id="A0A1I1P0C8"/>
<evidence type="ECO:0000313" key="2">
    <source>
        <dbReference type="Proteomes" id="UP000198862"/>
    </source>
</evidence>
<dbReference type="Pfam" id="PF03993">
    <property type="entry name" value="DUF349"/>
    <property type="match status" value="2"/>
</dbReference>
<name>A0A1I1P0C8_9GAMM</name>
<sequence>MIFKHLFTPKWKHPKLSVRLVAIDKLDISDEKDAKILDDLAFNDDAIEIRKEALNKLNDITLWWQAYKKDQAQGIKDIAEQHVSKAILKDDASLSSKIKTEYIDTCTKTSLLEKLALEDKNNSLRVKLLKRLAKPNLIETAFKQGDESFQLTLVELVEQYKLLKSCQNKAHGAAKSKIEQCLEQLKLAKEMPLLVEKESKLILAKLNALREKSDYELVKNQFALLNENWQALELKWLNEEQLSIASEKYLALVSKVEVTLAKLEQINIDKLAQIALKEQAEAKLSYFNTLIHDIEGKLKLSLLSPNEETTAQLTRLLTQSQEELIACEPKLKEQASIQRQFDSFSAQINRLPELLLNVEAFSEHVSEFETLVIPEDLLTYDDAVIAFEQWQKQAKSLLNQMPAPVKQTNIDILNTLITQWKSKSFELKSNLESAKKQSQKKLRDLKRLLDQGRYNIAFGVFKGMNELYQTLTPGYQKSLQSDYELIEIALKKAQDWQQYIAEPKRDELLNELKSLIAEDCKEPKSRAAQVKLFRKRWNELGRINSDEAKLKANEFDLLLEEAFIPCRTFFAEQEAQRKVHLADREQIIEKMTSLNTLESDSIAQFKLLETEYNKLTKAWRQAGSVDTQAYQALLTRYKNAEKVIITKIKAKHKMHAQSKTALLEQAKVFAASEDASQACEQLKQLQEQWKLIGFAGNKAENELWQAFRKCNDDVFSKRETAKKLQESEINVQVSAMEAELNEFQQAFLAVKDSSEKVKYSVLLKQVNEFSLLIPHGMKGLKSKVNELIDSIKDKIKHSERLNKLAKHVELFDVLSQDFCLPKTWHKVIKNKSLSRAQLTVRMEILAQVETPKSDAKLKMDEQIAMLSEKMLGDNNQLNDLFMQWLNVTEFTAKDTDFIKRVRPIFTQ</sequence>
<gene>
    <name evidence="1" type="ORF">SAMN02745724_03196</name>
</gene>
<evidence type="ECO:0000313" key="1">
    <source>
        <dbReference type="EMBL" id="SFD01168.1"/>
    </source>
</evidence>